<evidence type="ECO:0000256" key="2">
    <source>
        <dbReference type="SAM" id="SignalP"/>
    </source>
</evidence>
<feature type="coiled-coil region" evidence="1">
    <location>
        <begin position="158"/>
        <end position="185"/>
    </location>
</feature>
<dbReference type="Proteomes" id="UP001290455">
    <property type="component" value="Unassembled WGS sequence"/>
</dbReference>
<evidence type="ECO:0000313" key="4">
    <source>
        <dbReference type="Proteomes" id="UP001290455"/>
    </source>
</evidence>
<dbReference type="EMBL" id="JAXOFX010000012">
    <property type="protein sequence ID" value="MDZ5473344.1"/>
    <property type="molecule type" value="Genomic_DNA"/>
</dbReference>
<feature type="signal peptide" evidence="2">
    <location>
        <begin position="1"/>
        <end position="19"/>
    </location>
</feature>
<comment type="caution">
    <text evidence="3">The sequence shown here is derived from an EMBL/GenBank/DDBJ whole genome shotgun (WGS) entry which is preliminary data.</text>
</comment>
<protein>
    <submittedName>
        <fullName evidence="3">Uncharacterized protein</fullName>
    </submittedName>
</protein>
<evidence type="ECO:0000313" key="3">
    <source>
        <dbReference type="EMBL" id="MDZ5473344.1"/>
    </source>
</evidence>
<keyword evidence="1" id="KW-0175">Coiled coil</keyword>
<sequence length="654" mass="74475">MSKKILFFLVVMTMLMSSAVVFGQKADDIRWVKEPTIIDSEGKKIDIKGALDVPESYKGNKKVSLEINGFKVNLDKNGYFTKSIFKASEIDIKVFSGKNEIVKLAKKIKYVMDKSRVNEAIKRIDELPTVMELALDDKEMVEAARKYYDALTPEEQELVTNLNRLEELENRIKQLLLLDMIQEAEDAIKSLPSFEDIRIKDKEAVLAAINKVDKVKEINPNADIVGEELLGALLEKIQYLEKEAADNYFFPSIYMHSPTSLETFADSNILFEGYVTNVKYLEKILIQGQEADVVYEENAEVKSNGQVVHKGPAYKFSKTLTLEDNSHAISVNVISQSGKNGSIARRFYVDTTPPELNIVVKERETTSDTAQLEINMKDRFSYLELYEFDSHIGLYEGNYSSEMDKTLEWSVDLEVGENVFTYVLIDGAGNKTVREITIVREEPAPIVTGKVQISLYKDSDTSSNKISFENIKGSFYLKNKATGKEYREGSTPWNRKESYILNAIPVGEYTIHFDVPEGMYTHEILLGDAYKETLYGENNLFVVADRGTTANYVKIVIKTDNTLKEIKPLEQLYVSKDITLEQFKAALPNKVTIVDSADKEHEVEVRWDIRPFVFESWKKPGEYTLYSEFFTLPINVSNTDPATRLEVTVKIIFE</sequence>
<name>A0ABU5J1P8_9BACI</name>
<accession>A0ABU5J1P8</accession>
<gene>
    <name evidence="3" type="ORF">SM124_16620</name>
</gene>
<dbReference type="RefSeq" id="WP_322447635.1">
    <property type="nucleotide sequence ID" value="NZ_JAXOFX010000012.1"/>
</dbReference>
<evidence type="ECO:0000256" key="1">
    <source>
        <dbReference type="SAM" id="Coils"/>
    </source>
</evidence>
<reference evidence="3 4" key="1">
    <citation type="submission" date="2023-11" db="EMBL/GenBank/DDBJ databases">
        <title>Bacillus jintuensis, isolated from a mudflat on the Beibu Gulf coast.</title>
        <authorList>
            <person name="Li M."/>
        </authorList>
    </citation>
    <scope>NUCLEOTIDE SEQUENCE [LARGE SCALE GENOMIC DNA]</scope>
    <source>
        <strain evidence="3 4">31A1R</strain>
    </source>
</reference>
<keyword evidence="4" id="KW-1185">Reference proteome</keyword>
<feature type="chain" id="PRO_5046866131" evidence="2">
    <location>
        <begin position="20"/>
        <end position="654"/>
    </location>
</feature>
<organism evidence="3 4">
    <name type="scientific">Robertmurraya mangrovi</name>
    <dbReference type="NCBI Taxonomy" id="3098077"/>
    <lineage>
        <taxon>Bacteria</taxon>
        <taxon>Bacillati</taxon>
        <taxon>Bacillota</taxon>
        <taxon>Bacilli</taxon>
        <taxon>Bacillales</taxon>
        <taxon>Bacillaceae</taxon>
        <taxon>Robertmurraya</taxon>
    </lineage>
</organism>
<proteinExistence type="predicted"/>
<keyword evidence="2" id="KW-0732">Signal</keyword>